<dbReference type="PROSITE" id="PS01296">
    <property type="entry name" value="RSMI"/>
    <property type="match status" value="1"/>
</dbReference>
<keyword evidence="5 6" id="KW-0949">S-adenosyl-L-methionine</keyword>
<dbReference type="GO" id="GO:0070677">
    <property type="term" value="F:rRNA (cytosine-2'-O-)-methyltransferase activity"/>
    <property type="evidence" value="ECO:0007669"/>
    <property type="project" value="UniProtKB-UniRule"/>
</dbReference>
<dbReference type="AlphaFoldDB" id="A0A512PKF4"/>
<evidence type="ECO:0000256" key="3">
    <source>
        <dbReference type="ARBA" id="ARBA00022603"/>
    </source>
</evidence>
<comment type="function">
    <text evidence="6">Catalyzes the 2'-O-methylation of the ribose of cytidine 1402 (C1402) in 16S rRNA.</text>
</comment>
<comment type="catalytic activity">
    <reaction evidence="6">
        <text>cytidine(1402) in 16S rRNA + S-adenosyl-L-methionine = 2'-O-methylcytidine(1402) in 16S rRNA + S-adenosyl-L-homocysteine + H(+)</text>
        <dbReference type="Rhea" id="RHEA:42924"/>
        <dbReference type="Rhea" id="RHEA-COMP:10285"/>
        <dbReference type="Rhea" id="RHEA-COMP:10286"/>
        <dbReference type="ChEBI" id="CHEBI:15378"/>
        <dbReference type="ChEBI" id="CHEBI:57856"/>
        <dbReference type="ChEBI" id="CHEBI:59789"/>
        <dbReference type="ChEBI" id="CHEBI:74495"/>
        <dbReference type="ChEBI" id="CHEBI:82748"/>
        <dbReference type="EC" id="2.1.1.198"/>
    </reaction>
</comment>
<dbReference type="Proteomes" id="UP000321569">
    <property type="component" value="Unassembled WGS sequence"/>
</dbReference>
<dbReference type="RefSeq" id="WP_056981153.1">
    <property type="nucleotide sequence ID" value="NZ_BKAM01000002.1"/>
</dbReference>
<protein>
    <recommendedName>
        <fullName evidence="6">Ribosomal RNA small subunit methyltransferase I</fullName>
        <ecNumber evidence="6">2.1.1.198</ecNumber>
    </recommendedName>
    <alternativeName>
        <fullName evidence="6">16S rRNA 2'-O-ribose C1402 methyltransferase</fullName>
    </alternativeName>
    <alternativeName>
        <fullName evidence="6">rRNA (cytidine-2'-O-)-methyltransferase RsmI</fullName>
    </alternativeName>
</protein>
<comment type="caution">
    <text evidence="8">The sequence shown here is derived from an EMBL/GenBank/DDBJ whole genome shotgun (WGS) entry which is preliminary data.</text>
</comment>
<dbReference type="EC" id="2.1.1.198" evidence="6"/>
<dbReference type="Pfam" id="PF00590">
    <property type="entry name" value="TP_methylase"/>
    <property type="match status" value="1"/>
</dbReference>
<dbReference type="InterPro" id="IPR014777">
    <property type="entry name" value="4pyrrole_Mease_sub1"/>
</dbReference>
<dbReference type="PIRSF" id="PIRSF005917">
    <property type="entry name" value="MTase_YraL"/>
    <property type="match status" value="1"/>
</dbReference>
<dbReference type="InterPro" id="IPR018063">
    <property type="entry name" value="SAM_MeTrfase_RsmI_CS"/>
</dbReference>
<keyword evidence="4 6" id="KW-0808">Transferase</keyword>
<evidence type="ECO:0000256" key="1">
    <source>
        <dbReference type="ARBA" id="ARBA00022490"/>
    </source>
</evidence>
<dbReference type="HAMAP" id="MF_01877">
    <property type="entry name" value="16SrRNA_methyltr_I"/>
    <property type="match status" value="1"/>
</dbReference>
<comment type="subcellular location">
    <subcellularLocation>
        <location evidence="6">Cytoplasm</location>
    </subcellularLocation>
</comment>
<evidence type="ECO:0000259" key="7">
    <source>
        <dbReference type="Pfam" id="PF00590"/>
    </source>
</evidence>
<dbReference type="NCBIfam" id="TIGR00096">
    <property type="entry name" value="16S rRNA (cytidine(1402)-2'-O)-methyltransferase"/>
    <property type="match status" value="1"/>
</dbReference>
<proteinExistence type="inferred from homology"/>
<dbReference type="FunFam" id="3.40.1010.10:FF:000002">
    <property type="entry name" value="Ribosomal RNA small subunit methyltransferase I"/>
    <property type="match status" value="1"/>
</dbReference>
<evidence type="ECO:0000256" key="4">
    <source>
        <dbReference type="ARBA" id="ARBA00022679"/>
    </source>
</evidence>
<sequence length="291" mass="32849">METQKSFDTSTQYGILYLVPTPIGNLSDMTFRAVEILKEADLIASEDTRNTQKLLSHFDIETKQISFHEHNTAQRIPELIAKLKQGITIAQVSDAGMPSISDPGHELVVECIKQSINVVPLPGANAGITALIASGVSPQPFYFYGFLSRKPKEQREELMELQNRPETLIFYEAPHRLKKTLKSLLTQLGEQRKAALCRELTKKHEEFIRGDLAALYEWADSTEIRGEFVIIVAGNANPEIEHDDPLEGMSVNQQVDFHIKNGLSVNEAIKRVAKDHNLKKQVIYNEYHDIK</sequence>
<dbReference type="EMBL" id="BKAM01000002">
    <property type="protein sequence ID" value="GEP71680.1"/>
    <property type="molecule type" value="Genomic_DNA"/>
</dbReference>
<feature type="domain" description="Tetrapyrrole methylase" evidence="7">
    <location>
        <begin position="16"/>
        <end position="215"/>
    </location>
</feature>
<dbReference type="PANTHER" id="PTHR46111">
    <property type="entry name" value="RIBOSOMAL RNA SMALL SUBUNIT METHYLTRANSFERASE I"/>
    <property type="match status" value="1"/>
</dbReference>
<evidence type="ECO:0000256" key="5">
    <source>
        <dbReference type="ARBA" id="ARBA00022691"/>
    </source>
</evidence>
<dbReference type="InterPro" id="IPR035996">
    <property type="entry name" value="4pyrrol_Methylase_sf"/>
</dbReference>
<keyword evidence="1 6" id="KW-0963">Cytoplasm</keyword>
<dbReference type="InterPro" id="IPR014776">
    <property type="entry name" value="4pyrrole_Mease_sub2"/>
</dbReference>
<dbReference type="InterPro" id="IPR008189">
    <property type="entry name" value="rRNA_ssu_MeTfrase_I"/>
</dbReference>
<dbReference type="FunFam" id="3.30.950.10:FF:000002">
    <property type="entry name" value="Ribosomal RNA small subunit methyltransferase I"/>
    <property type="match status" value="1"/>
</dbReference>
<keyword evidence="3 6" id="KW-0489">Methyltransferase</keyword>
<evidence type="ECO:0000256" key="6">
    <source>
        <dbReference type="HAMAP-Rule" id="MF_01877"/>
    </source>
</evidence>
<dbReference type="PANTHER" id="PTHR46111:SF1">
    <property type="entry name" value="RIBOSOMAL RNA SMALL SUBUNIT METHYLTRANSFERASE I"/>
    <property type="match status" value="1"/>
</dbReference>
<dbReference type="GO" id="GO:0005737">
    <property type="term" value="C:cytoplasm"/>
    <property type="evidence" value="ECO:0007669"/>
    <property type="project" value="UniProtKB-SubCell"/>
</dbReference>
<dbReference type="SUPFAM" id="SSF53790">
    <property type="entry name" value="Tetrapyrrole methylase"/>
    <property type="match status" value="1"/>
</dbReference>
<evidence type="ECO:0000313" key="9">
    <source>
        <dbReference type="Proteomes" id="UP000321569"/>
    </source>
</evidence>
<dbReference type="Gene3D" id="3.30.950.10">
    <property type="entry name" value="Methyltransferase, Cobalt-precorrin-4 Transmethylase, Domain 2"/>
    <property type="match status" value="1"/>
</dbReference>
<evidence type="ECO:0000313" key="8">
    <source>
        <dbReference type="EMBL" id="GEP71680.1"/>
    </source>
</evidence>
<comment type="similarity">
    <text evidence="6">Belongs to the methyltransferase superfamily. RsmI family.</text>
</comment>
<evidence type="ECO:0000256" key="2">
    <source>
        <dbReference type="ARBA" id="ARBA00022552"/>
    </source>
</evidence>
<reference evidence="8 9" key="1">
    <citation type="submission" date="2019-07" db="EMBL/GenBank/DDBJ databases">
        <title>Whole genome shotgun sequence of Lactobacillus rapi NBRC 109618.</title>
        <authorList>
            <person name="Hosoyama A."/>
            <person name="Uohara A."/>
            <person name="Ohji S."/>
            <person name="Ichikawa N."/>
        </authorList>
    </citation>
    <scope>NUCLEOTIDE SEQUENCE [LARGE SCALE GENOMIC DNA]</scope>
    <source>
        <strain evidence="8 9">NBRC 109618</strain>
    </source>
</reference>
<dbReference type="CDD" id="cd11648">
    <property type="entry name" value="RsmI"/>
    <property type="match status" value="1"/>
</dbReference>
<dbReference type="InterPro" id="IPR000878">
    <property type="entry name" value="4pyrrol_Mease"/>
</dbReference>
<dbReference type="OrthoDB" id="9809084at2"/>
<keyword evidence="2 6" id="KW-0698">rRNA processing</keyword>
<dbReference type="STRING" id="1423795.FD12_GL002266"/>
<gene>
    <name evidence="6 8" type="primary">rsmI</name>
    <name evidence="8" type="ORF">LRA02_05480</name>
</gene>
<accession>A0A512PKF4</accession>
<organism evidence="8 9">
    <name type="scientific">Lentilactobacillus rapi</name>
    <dbReference type="NCBI Taxonomy" id="481723"/>
    <lineage>
        <taxon>Bacteria</taxon>
        <taxon>Bacillati</taxon>
        <taxon>Bacillota</taxon>
        <taxon>Bacilli</taxon>
        <taxon>Lactobacillales</taxon>
        <taxon>Lactobacillaceae</taxon>
        <taxon>Lentilactobacillus</taxon>
    </lineage>
</organism>
<dbReference type="Gene3D" id="3.40.1010.10">
    <property type="entry name" value="Cobalt-precorrin-4 Transmethylase, Domain 1"/>
    <property type="match status" value="1"/>
</dbReference>
<name>A0A512PKF4_9LACO</name>